<dbReference type="InterPro" id="IPR022383">
    <property type="entry name" value="Lactate/malate_DH_C"/>
</dbReference>
<name>A0A6B0GSW1_9EURY</name>
<evidence type="ECO:0000256" key="9">
    <source>
        <dbReference type="PIRSR" id="PIRSR000102-1"/>
    </source>
</evidence>
<accession>A0A6B0GSW1</accession>
<dbReference type="NCBIfam" id="NF004863">
    <property type="entry name" value="PRK06223.1"/>
    <property type="match status" value="1"/>
</dbReference>
<dbReference type="SUPFAM" id="SSF51735">
    <property type="entry name" value="NAD(P)-binding Rossmann-fold domains"/>
    <property type="match status" value="1"/>
</dbReference>
<feature type="domain" description="Lactate/malate dehydrogenase C-terminal" evidence="14">
    <location>
        <begin position="147"/>
        <end position="302"/>
    </location>
</feature>
<dbReference type="InterPro" id="IPR015955">
    <property type="entry name" value="Lactate_DH/Glyco_Ohase_4_C"/>
</dbReference>
<dbReference type="OrthoDB" id="2596at2157"/>
<dbReference type="PANTHER" id="PTHR43128">
    <property type="entry name" value="L-2-HYDROXYCARBOXYLATE DEHYDROGENASE (NAD(P)(+))"/>
    <property type="match status" value="1"/>
</dbReference>
<keyword evidence="7 11" id="KW-0520">NAD</keyword>
<gene>
    <name evidence="15" type="ORF">GQS65_09740</name>
</gene>
<feature type="binding site" evidence="11">
    <location>
        <position position="96"/>
    </location>
    <ligand>
        <name>NAD(+)</name>
        <dbReference type="ChEBI" id="CHEBI:57540"/>
    </ligand>
</feature>
<dbReference type="Gene3D" id="3.90.110.10">
    <property type="entry name" value="Lactate dehydrogenase/glycoside hydrolase, family 4, C-terminal"/>
    <property type="match status" value="1"/>
</dbReference>
<dbReference type="GO" id="GO:0006099">
    <property type="term" value="P:tricarboxylic acid cycle"/>
    <property type="evidence" value="ECO:0007669"/>
    <property type="project" value="UniProtKB-KW"/>
</dbReference>
<sequence>MAKVSVVGAAGTVGAAAGYNLALRDIVDELVFVDIPDKEDETVGQAADTNHGVAYDSNTTVVQGGYEDTAGSDVVVITAGIPRQPGQTRIDLAGDNAPIMDDIGSSLAEHNDDFVSVTTSNPVDLLNRHLYETGDRDRNEVIGFGGRLDSARFRYVLSQRFDVPVKNVEATILGEHGDAQVPMFSKVRVDGRDPEFTADERETILGELQESAMDVIERKGATQWGPATGVAHMVEAILHDTGEVLPGSVVLDGEYGYEDTAFGVPVKLGANGVEEVVEWERDDYEVELMDDAAEKLSEQYDEIS</sequence>
<evidence type="ECO:0000256" key="10">
    <source>
        <dbReference type="PIRSR" id="PIRSR000102-2"/>
    </source>
</evidence>
<feature type="binding site" evidence="10">
    <location>
        <position position="121"/>
    </location>
    <ligand>
        <name>substrate</name>
    </ligand>
</feature>
<dbReference type="RefSeq" id="WP_158204409.1">
    <property type="nucleotide sequence ID" value="NZ_WSZK01000015.1"/>
</dbReference>
<dbReference type="InterPro" id="IPR001557">
    <property type="entry name" value="L-lactate/malate_DH"/>
</dbReference>
<evidence type="ECO:0000256" key="1">
    <source>
        <dbReference type="ARBA" id="ARBA00003966"/>
    </source>
</evidence>
<feature type="domain" description="Lactate/malate dehydrogenase N-terminal" evidence="13">
    <location>
        <begin position="3"/>
        <end position="143"/>
    </location>
</feature>
<keyword evidence="6 12" id="KW-0560">Oxidoreductase</keyword>
<evidence type="ECO:0000256" key="12">
    <source>
        <dbReference type="RuleBase" id="RU003369"/>
    </source>
</evidence>
<evidence type="ECO:0000256" key="5">
    <source>
        <dbReference type="ARBA" id="ARBA00022532"/>
    </source>
</evidence>
<evidence type="ECO:0000259" key="14">
    <source>
        <dbReference type="Pfam" id="PF02866"/>
    </source>
</evidence>
<evidence type="ECO:0000259" key="13">
    <source>
        <dbReference type="Pfam" id="PF00056"/>
    </source>
</evidence>
<dbReference type="EC" id="1.1.1.37" evidence="3"/>
<dbReference type="PANTHER" id="PTHR43128:SF16">
    <property type="entry name" value="L-LACTATE DEHYDROGENASE"/>
    <property type="match status" value="1"/>
</dbReference>
<evidence type="ECO:0000256" key="4">
    <source>
        <dbReference type="ARBA" id="ARBA00020382"/>
    </source>
</evidence>
<dbReference type="GO" id="GO:0004459">
    <property type="term" value="F:L-lactate dehydrogenase (NAD+) activity"/>
    <property type="evidence" value="ECO:0007669"/>
    <property type="project" value="TreeGrafter"/>
</dbReference>
<protein>
    <recommendedName>
        <fullName evidence="4">Malate dehydrogenase</fullName>
        <ecNumber evidence="3">1.1.1.37</ecNumber>
    </recommendedName>
</protein>
<evidence type="ECO:0000256" key="7">
    <source>
        <dbReference type="ARBA" id="ARBA00023027"/>
    </source>
</evidence>
<dbReference type="SUPFAM" id="SSF56327">
    <property type="entry name" value="LDH C-terminal domain-like"/>
    <property type="match status" value="1"/>
</dbReference>
<dbReference type="InterPro" id="IPR053411">
    <property type="entry name" value="MDH"/>
</dbReference>
<evidence type="ECO:0000256" key="11">
    <source>
        <dbReference type="PIRSR" id="PIRSR000102-3"/>
    </source>
</evidence>
<comment type="caution">
    <text evidence="15">The sequence shown here is derived from an EMBL/GenBank/DDBJ whole genome shotgun (WGS) entry which is preliminary data.</text>
</comment>
<evidence type="ECO:0000256" key="6">
    <source>
        <dbReference type="ARBA" id="ARBA00023002"/>
    </source>
</evidence>
<dbReference type="Gene3D" id="3.40.50.720">
    <property type="entry name" value="NAD(P)-binding Rossmann-like Domain"/>
    <property type="match status" value="1"/>
</dbReference>
<comment type="catalytic activity">
    <reaction evidence="8">
        <text>(S)-malate + NAD(+) = oxaloacetate + NADH + H(+)</text>
        <dbReference type="Rhea" id="RHEA:21432"/>
        <dbReference type="ChEBI" id="CHEBI:15378"/>
        <dbReference type="ChEBI" id="CHEBI:15589"/>
        <dbReference type="ChEBI" id="CHEBI:16452"/>
        <dbReference type="ChEBI" id="CHEBI:57540"/>
        <dbReference type="ChEBI" id="CHEBI:57945"/>
        <dbReference type="EC" id="1.1.1.37"/>
    </reaction>
</comment>
<evidence type="ECO:0000256" key="8">
    <source>
        <dbReference type="ARBA" id="ARBA00048313"/>
    </source>
</evidence>
<dbReference type="Pfam" id="PF02866">
    <property type="entry name" value="Ldh_1_C"/>
    <property type="match status" value="1"/>
</dbReference>
<organism evidence="15 16">
    <name type="scientific">Halomarina oriensis</name>
    <dbReference type="NCBI Taxonomy" id="671145"/>
    <lineage>
        <taxon>Archaea</taxon>
        <taxon>Methanobacteriati</taxon>
        <taxon>Methanobacteriota</taxon>
        <taxon>Stenosarchaea group</taxon>
        <taxon>Halobacteria</taxon>
        <taxon>Halobacteriales</taxon>
        <taxon>Natronomonadaceae</taxon>
        <taxon>Halomarina</taxon>
    </lineage>
</organism>
<dbReference type="GO" id="GO:0006089">
    <property type="term" value="P:lactate metabolic process"/>
    <property type="evidence" value="ECO:0007669"/>
    <property type="project" value="TreeGrafter"/>
</dbReference>
<dbReference type="NCBIfam" id="NF041314">
    <property type="entry name" value="Malate_DH_Halo"/>
    <property type="match status" value="1"/>
</dbReference>
<proteinExistence type="inferred from homology"/>
<dbReference type="AlphaFoldDB" id="A0A6B0GSW1"/>
<dbReference type="PRINTS" id="PR00086">
    <property type="entry name" value="LLDHDRGNASE"/>
</dbReference>
<feature type="binding site" evidence="11">
    <location>
        <begin position="8"/>
        <end position="14"/>
    </location>
    <ligand>
        <name>NAD(+)</name>
        <dbReference type="ChEBI" id="CHEBI:57540"/>
    </ligand>
</feature>
<dbReference type="EMBL" id="WSZK01000015">
    <property type="protein sequence ID" value="MWG34768.1"/>
    <property type="molecule type" value="Genomic_DNA"/>
</dbReference>
<dbReference type="GO" id="GO:0030060">
    <property type="term" value="F:L-malate dehydrogenase (NAD+) activity"/>
    <property type="evidence" value="ECO:0007669"/>
    <property type="project" value="UniProtKB-EC"/>
</dbReference>
<feature type="binding site" evidence="10">
    <location>
        <position position="89"/>
    </location>
    <ligand>
        <name>substrate</name>
    </ligand>
</feature>
<reference evidence="15 16" key="1">
    <citation type="submission" date="2019-12" db="EMBL/GenBank/DDBJ databases">
        <title>Halocatena pleomorpha gen. nov. sp. nov., an extremely halophilic archaeon of family Halobacteriaceae isolated from saltpan soil.</title>
        <authorList>
            <person name="Pal Y."/>
            <person name="Verma A."/>
            <person name="Krishnamurthi S."/>
            <person name="Kumar P."/>
        </authorList>
    </citation>
    <scope>NUCLEOTIDE SEQUENCE [LARGE SCALE GENOMIC DNA]</scope>
    <source>
        <strain evidence="15 16">JCM 16495</strain>
    </source>
</reference>
<dbReference type="Pfam" id="PF00056">
    <property type="entry name" value="Ldh_1_N"/>
    <property type="match status" value="1"/>
</dbReference>
<evidence type="ECO:0000256" key="3">
    <source>
        <dbReference type="ARBA" id="ARBA00012995"/>
    </source>
</evidence>
<comment type="function">
    <text evidence="1">Catalyzes the reversible oxidation of malate to oxaloacetate.</text>
</comment>
<keyword evidence="5" id="KW-0816">Tricarboxylic acid cycle</keyword>
<keyword evidence="16" id="KW-1185">Reference proteome</keyword>
<evidence type="ECO:0000313" key="15">
    <source>
        <dbReference type="EMBL" id="MWG34768.1"/>
    </source>
</evidence>
<comment type="similarity">
    <text evidence="2 12">Belongs to the LDH/MDH superfamily.</text>
</comment>
<dbReference type="InterPro" id="IPR036291">
    <property type="entry name" value="NAD(P)-bd_dom_sf"/>
</dbReference>
<feature type="binding site" evidence="11">
    <location>
        <position position="34"/>
    </location>
    <ligand>
        <name>NAD(+)</name>
        <dbReference type="ChEBI" id="CHEBI:57540"/>
    </ligand>
</feature>
<dbReference type="Proteomes" id="UP000451471">
    <property type="component" value="Unassembled WGS sequence"/>
</dbReference>
<dbReference type="InterPro" id="IPR001236">
    <property type="entry name" value="Lactate/malate_DH_N"/>
</dbReference>
<feature type="binding site" evidence="10">
    <location>
        <position position="83"/>
    </location>
    <ligand>
        <name>substrate</name>
    </ligand>
</feature>
<evidence type="ECO:0000256" key="2">
    <source>
        <dbReference type="ARBA" id="ARBA00008104"/>
    </source>
</evidence>
<dbReference type="PIRSF" id="PIRSF000102">
    <property type="entry name" value="Lac_mal_DH"/>
    <property type="match status" value="1"/>
</dbReference>
<evidence type="ECO:0000313" key="16">
    <source>
        <dbReference type="Proteomes" id="UP000451471"/>
    </source>
</evidence>
<feature type="binding site" evidence="10">
    <location>
        <position position="152"/>
    </location>
    <ligand>
        <name>substrate</name>
    </ligand>
</feature>
<feature type="active site" description="Proton acceptor" evidence="9">
    <location>
        <position position="176"/>
    </location>
</feature>